<gene>
    <name evidence="2" type="ORF">HGA07_22945</name>
</gene>
<evidence type="ECO:0000313" key="3">
    <source>
        <dbReference type="Proteomes" id="UP000523447"/>
    </source>
</evidence>
<keyword evidence="3" id="KW-1185">Reference proteome</keyword>
<comment type="caution">
    <text evidence="2">The sequence shown here is derived from an EMBL/GenBank/DDBJ whole genome shotgun (WGS) entry which is preliminary data.</text>
</comment>
<proteinExistence type="predicted"/>
<dbReference type="AlphaFoldDB" id="A0A7X6M338"/>
<name>A0A7X6M338_9NOCA</name>
<evidence type="ECO:0000313" key="2">
    <source>
        <dbReference type="EMBL" id="NKY88465.1"/>
    </source>
</evidence>
<dbReference type="Proteomes" id="UP000523447">
    <property type="component" value="Unassembled WGS sequence"/>
</dbReference>
<accession>A0A7X6M338</accession>
<organism evidence="2 3">
    <name type="scientific">Nocardia veterana</name>
    <dbReference type="NCBI Taxonomy" id="132249"/>
    <lineage>
        <taxon>Bacteria</taxon>
        <taxon>Bacillati</taxon>
        <taxon>Actinomycetota</taxon>
        <taxon>Actinomycetes</taxon>
        <taxon>Mycobacteriales</taxon>
        <taxon>Nocardiaceae</taxon>
        <taxon>Nocardia</taxon>
    </lineage>
</organism>
<sequence length="128" mass="13772">MDGRADTVFFDIAYWIIGVPADRLDWTFDLIVRGWSEAGWPVDVGRLSRPRAAFARTSDGFGLAVRQSVDGDLSLAGSTPPFFPGTGVEFAFPETIVHPGAGMDEPYSVSSADAPAEAPTPWTRPESP</sequence>
<evidence type="ECO:0000256" key="1">
    <source>
        <dbReference type="SAM" id="MobiDB-lite"/>
    </source>
</evidence>
<reference evidence="2 3" key="1">
    <citation type="submission" date="2020-04" db="EMBL/GenBank/DDBJ databases">
        <title>MicrobeNet Type strains.</title>
        <authorList>
            <person name="Nicholson A.C."/>
        </authorList>
    </citation>
    <scope>NUCLEOTIDE SEQUENCE [LARGE SCALE GENOMIC DNA]</scope>
    <source>
        <strain evidence="2 3">DSM 44445</strain>
    </source>
</reference>
<feature type="region of interest" description="Disordered" evidence="1">
    <location>
        <begin position="102"/>
        <end position="128"/>
    </location>
</feature>
<protein>
    <submittedName>
        <fullName evidence="2">Uncharacterized protein</fullName>
    </submittedName>
</protein>
<dbReference type="EMBL" id="JAAXPE010000029">
    <property type="protein sequence ID" value="NKY88465.1"/>
    <property type="molecule type" value="Genomic_DNA"/>
</dbReference>
<dbReference type="RefSeq" id="WP_157171465.1">
    <property type="nucleotide sequence ID" value="NZ_CAWPHS010000022.1"/>
</dbReference>